<evidence type="ECO:0000313" key="9">
    <source>
        <dbReference type="EMBL" id="KAA8530651.1"/>
    </source>
</evidence>
<proteinExistence type="inferred from homology"/>
<dbReference type="PANTHER" id="PTHR31669:SF279">
    <property type="entry name" value="PROTEIN FAR1-RELATED SEQUENCE"/>
    <property type="match status" value="1"/>
</dbReference>
<comment type="similarity">
    <text evidence="1 6">Belongs to the FHY3/FAR1 family.</text>
</comment>
<keyword evidence="3 5" id="KW-0863">Zinc-finger</keyword>
<keyword evidence="6" id="KW-0539">Nucleus</keyword>
<evidence type="ECO:0000259" key="8">
    <source>
        <dbReference type="PROSITE" id="PS50966"/>
    </source>
</evidence>
<evidence type="ECO:0000256" key="1">
    <source>
        <dbReference type="ARBA" id="ARBA00005889"/>
    </source>
</evidence>
<dbReference type="GO" id="GO:0005634">
    <property type="term" value="C:nucleus"/>
    <property type="evidence" value="ECO:0007669"/>
    <property type="project" value="UniProtKB-SubCell"/>
</dbReference>
<dbReference type="SMART" id="SM00575">
    <property type="entry name" value="ZnF_PMZ"/>
    <property type="match status" value="1"/>
</dbReference>
<dbReference type="GO" id="GO:0008270">
    <property type="term" value="F:zinc ion binding"/>
    <property type="evidence" value="ECO:0007669"/>
    <property type="project" value="UniProtKB-UniRule"/>
</dbReference>
<comment type="subcellular location">
    <subcellularLocation>
        <location evidence="6">Nucleus</location>
    </subcellularLocation>
</comment>
<dbReference type="OrthoDB" id="2402896at2759"/>
<dbReference type="PROSITE" id="PS50966">
    <property type="entry name" value="ZF_SWIM"/>
    <property type="match status" value="1"/>
</dbReference>
<dbReference type="InterPro" id="IPR018289">
    <property type="entry name" value="MULE_transposase_dom"/>
</dbReference>
<evidence type="ECO:0000256" key="5">
    <source>
        <dbReference type="PROSITE-ProRule" id="PRU00325"/>
    </source>
</evidence>
<dbReference type="Pfam" id="PF10551">
    <property type="entry name" value="MULE"/>
    <property type="match status" value="1"/>
</dbReference>
<dbReference type="AlphaFoldDB" id="A0A5J5ANK1"/>
<dbReference type="PANTHER" id="PTHR31669">
    <property type="entry name" value="PROTEIN FAR1-RELATED SEQUENCE 10-RELATED"/>
    <property type="match status" value="1"/>
</dbReference>
<protein>
    <recommendedName>
        <fullName evidence="6">Protein FAR1-RELATED SEQUENCE</fullName>
    </recommendedName>
</protein>
<comment type="function">
    <text evidence="6">Putative transcription activator involved in regulating light control of development.</text>
</comment>
<dbReference type="InterPro" id="IPR007527">
    <property type="entry name" value="Znf_SWIM"/>
</dbReference>
<keyword evidence="2 6" id="KW-0479">Metal-binding</keyword>
<sequence length="394" mass="44781">MPSPSKQLLGVEQLPEFDADATESPREETMEIMIQTSSLLDADTNQECQSPGLVLAEGVPGIGMKFESEDHAYRFYNTYAGLIPDKCNLNVKRHSKEVRTGYLVLMNISRQPDGKCCVIHFEANHNHEVVSIEEIHSLPSHRKVTVAQAIEVDLEESCEINQKLTSELMDNQENFEYLPTLKHSKQMKGMKEGEAGGLVCYFQKQQLENPPFFYSIRLDVNEKLTNVFWADTRMLVDYSHFGDVVYFDTTYRTNQLCWPLAAFIGVNRHKEIVLFGAALLMKLAVLEGHHIVLLHSNNTVNCSCMRFESSGVLCGHSLKVLDVRNIKVVPENYILKRWTKGARVESVTDAHGCIVQDDPKMVLATHDKDLSQKEIRLSMWAAESEEGYHFLNRI</sequence>
<organism evidence="9 10">
    <name type="scientific">Nyssa sinensis</name>
    <dbReference type="NCBI Taxonomy" id="561372"/>
    <lineage>
        <taxon>Eukaryota</taxon>
        <taxon>Viridiplantae</taxon>
        <taxon>Streptophyta</taxon>
        <taxon>Embryophyta</taxon>
        <taxon>Tracheophyta</taxon>
        <taxon>Spermatophyta</taxon>
        <taxon>Magnoliopsida</taxon>
        <taxon>eudicotyledons</taxon>
        <taxon>Gunneridae</taxon>
        <taxon>Pentapetalae</taxon>
        <taxon>asterids</taxon>
        <taxon>Cornales</taxon>
        <taxon>Nyssaceae</taxon>
        <taxon>Nyssa</taxon>
    </lineage>
</organism>
<accession>A0A5J5ANK1</accession>
<dbReference type="EMBL" id="CM018043">
    <property type="protein sequence ID" value="KAA8530651.1"/>
    <property type="molecule type" value="Genomic_DNA"/>
</dbReference>
<keyword evidence="10" id="KW-1185">Reference proteome</keyword>
<dbReference type="Proteomes" id="UP000325577">
    <property type="component" value="Linkage Group LG2"/>
</dbReference>
<dbReference type="GO" id="GO:0006355">
    <property type="term" value="P:regulation of DNA-templated transcription"/>
    <property type="evidence" value="ECO:0007669"/>
    <property type="project" value="UniProtKB-UniRule"/>
</dbReference>
<feature type="region of interest" description="Disordered" evidence="7">
    <location>
        <begin position="1"/>
        <end position="26"/>
    </location>
</feature>
<evidence type="ECO:0000256" key="6">
    <source>
        <dbReference type="RuleBase" id="RU367018"/>
    </source>
</evidence>
<reference evidence="9 10" key="1">
    <citation type="submission" date="2019-09" db="EMBL/GenBank/DDBJ databases">
        <title>A chromosome-level genome assembly of the Chinese tupelo Nyssa sinensis.</title>
        <authorList>
            <person name="Yang X."/>
            <person name="Kang M."/>
            <person name="Yang Y."/>
            <person name="Xiong H."/>
            <person name="Wang M."/>
            <person name="Zhang Z."/>
            <person name="Wang Z."/>
            <person name="Wu H."/>
            <person name="Ma T."/>
            <person name="Liu J."/>
            <person name="Xi Z."/>
        </authorList>
    </citation>
    <scope>NUCLEOTIDE SEQUENCE [LARGE SCALE GENOMIC DNA]</scope>
    <source>
        <strain evidence="9">J267</strain>
        <tissue evidence="9">Leaf</tissue>
    </source>
</reference>
<evidence type="ECO:0000256" key="4">
    <source>
        <dbReference type="ARBA" id="ARBA00022833"/>
    </source>
</evidence>
<name>A0A5J5ANK1_9ASTE</name>
<dbReference type="InterPro" id="IPR031052">
    <property type="entry name" value="FHY3/FAR1"/>
</dbReference>
<feature type="domain" description="SWIM-type" evidence="8">
    <location>
        <begin position="290"/>
        <end position="325"/>
    </location>
</feature>
<evidence type="ECO:0000313" key="10">
    <source>
        <dbReference type="Proteomes" id="UP000325577"/>
    </source>
</evidence>
<gene>
    <name evidence="9" type="ORF">F0562_005415</name>
</gene>
<evidence type="ECO:0000256" key="2">
    <source>
        <dbReference type="ARBA" id="ARBA00022723"/>
    </source>
</evidence>
<evidence type="ECO:0000256" key="7">
    <source>
        <dbReference type="SAM" id="MobiDB-lite"/>
    </source>
</evidence>
<evidence type="ECO:0000256" key="3">
    <source>
        <dbReference type="ARBA" id="ARBA00022771"/>
    </source>
</evidence>
<dbReference type="InterPro" id="IPR006564">
    <property type="entry name" value="Znf_PMZ"/>
</dbReference>
<keyword evidence="4 6" id="KW-0862">Zinc</keyword>